<accession>A0ACC1CKM4</accession>
<dbReference type="Proteomes" id="UP000824533">
    <property type="component" value="Linkage Group LG22"/>
</dbReference>
<reference evidence="1 2" key="1">
    <citation type="journal article" date="2021" name="Front. Genet.">
        <title>Chromosome-Level Genome Assembly Reveals Significant Gene Expansion in the Toll and IMD Signaling Pathways of Dendrolimus kikuchii.</title>
        <authorList>
            <person name="Zhou J."/>
            <person name="Wu P."/>
            <person name="Xiong Z."/>
            <person name="Liu N."/>
            <person name="Zhao N."/>
            <person name="Ji M."/>
            <person name="Qiu Y."/>
            <person name="Yang B."/>
        </authorList>
    </citation>
    <scope>NUCLEOTIDE SEQUENCE [LARGE SCALE GENOMIC DNA]</scope>
    <source>
        <strain evidence="1">Ann1</strain>
    </source>
</reference>
<evidence type="ECO:0000313" key="2">
    <source>
        <dbReference type="Proteomes" id="UP000824533"/>
    </source>
</evidence>
<sequence>MEYSGGKNKHFRHLLFFAFHRGHKAAEVVLDVCRNFITWITNRSRKCDKHYIFKVLIETSSSNILLLIFLR</sequence>
<protein>
    <submittedName>
        <fullName evidence="1">Uncharacterized protein</fullName>
    </submittedName>
</protein>
<comment type="caution">
    <text evidence="1">The sequence shown here is derived from an EMBL/GenBank/DDBJ whole genome shotgun (WGS) entry which is preliminary data.</text>
</comment>
<proteinExistence type="predicted"/>
<gene>
    <name evidence="1" type="ORF">K1T71_012066</name>
</gene>
<dbReference type="EMBL" id="CM034408">
    <property type="protein sequence ID" value="KAJ0172093.1"/>
    <property type="molecule type" value="Genomic_DNA"/>
</dbReference>
<name>A0ACC1CKM4_9NEOP</name>
<keyword evidence="2" id="KW-1185">Reference proteome</keyword>
<organism evidence="1 2">
    <name type="scientific">Dendrolimus kikuchii</name>
    <dbReference type="NCBI Taxonomy" id="765133"/>
    <lineage>
        <taxon>Eukaryota</taxon>
        <taxon>Metazoa</taxon>
        <taxon>Ecdysozoa</taxon>
        <taxon>Arthropoda</taxon>
        <taxon>Hexapoda</taxon>
        <taxon>Insecta</taxon>
        <taxon>Pterygota</taxon>
        <taxon>Neoptera</taxon>
        <taxon>Endopterygota</taxon>
        <taxon>Lepidoptera</taxon>
        <taxon>Glossata</taxon>
        <taxon>Ditrysia</taxon>
        <taxon>Bombycoidea</taxon>
        <taxon>Lasiocampidae</taxon>
        <taxon>Dendrolimus</taxon>
    </lineage>
</organism>
<evidence type="ECO:0000313" key="1">
    <source>
        <dbReference type="EMBL" id="KAJ0172093.1"/>
    </source>
</evidence>